<accession>A0ABV1H227</accession>
<dbReference type="SUPFAM" id="SSF53383">
    <property type="entry name" value="PLP-dependent transferases"/>
    <property type="match status" value="1"/>
</dbReference>
<evidence type="ECO:0000313" key="5">
    <source>
        <dbReference type="EMBL" id="MEQ2553755.1"/>
    </source>
</evidence>
<proteinExistence type="predicted"/>
<dbReference type="GO" id="GO:0008483">
    <property type="term" value="F:transaminase activity"/>
    <property type="evidence" value="ECO:0007669"/>
    <property type="project" value="UniProtKB-KW"/>
</dbReference>
<name>A0ABV1H227_9FIRM</name>
<evidence type="ECO:0000256" key="1">
    <source>
        <dbReference type="ARBA" id="ARBA00001933"/>
    </source>
</evidence>
<dbReference type="Pfam" id="PF00155">
    <property type="entry name" value="Aminotran_1_2"/>
    <property type="match status" value="1"/>
</dbReference>
<evidence type="ECO:0000256" key="2">
    <source>
        <dbReference type="ARBA" id="ARBA00022576"/>
    </source>
</evidence>
<dbReference type="PANTHER" id="PTHR42832:SF3">
    <property type="entry name" value="L-GLUTAMINE--4-(METHYLSULFANYL)-2-OXOBUTANOATE AMINOTRANSFERASE"/>
    <property type="match status" value="1"/>
</dbReference>
<dbReference type="Gene3D" id="3.40.640.10">
    <property type="entry name" value="Type I PLP-dependent aspartate aminotransferase-like (Major domain)"/>
    <property type="match status" value="1"/>
</dbReference>
<keyword evidence="6" id="KW-1185">Reference proteome</keyword>
<keyword evidence="3" id="KW-0808">Transferase</keyword>
<dbReference type="EMBL" id="JBBMFS010000001">
    <property type="protein sequence ID" value="MEQ2553755.1"/>
    <property type="molecule type" value="Genomic_DNA"/>
</dbReference>
<comment type="cofactor">
    <cofactor evidence="1">
        <name>pyridoxal 5'-phosphate</name>
        <dbReference type="ChEBI" id="CHEBI:597326"/>
    </cofactor>
</comment>
<dbReference type="InterPro" id="IPR050881">
    <property type="entry name" value="LL-DAP_aminotransferase"/>
</dbReference>
<comment type="caution">
    <text evidence="5">The sequence shown here is derived from an EMBL/GenBank/DDBJ whole genome shotgun (WGS) entry which is preliminary data.</text>
</comment>
<dbReference type="InterPro" id="IPR004839">
    <property type="entry name" value="Aminotransferase_I/II_large"/>
</dbReference>
<dbReference type="InterPro" id="IPR015421">
    <property type="entry name" value="PyrdxlP-dep_Trfase_major"/>
</dbReference>
<protein>
    <submittedName>
        <fullName evidence="5">Aminotransferase class I/II-fold pyridoxal phosphate-dependent enzyme</fullName>
    </submittedName>
</protein>
<reference evidence="5" key="1">
    <citation type="submission" date="2024-03" db="EMBL/GenBank/DDBJ databases">
        <title>Human intestinal bacterial collection.</title>
        <authorList>
            <person name="Pauvert C."/>
            <person name="Hitch T.C.A."/>
            <person name="Clavel T."/>
        </authorList>
    </citation>
    <scope>NUCLEOTIDE SEQUENCE [LARGE SCALE GENOMIC DNA]</scope>
    <source>
        <strain evidence="5">CLA-AA-H89B</strain>
    </source>
</reference>
<organism evidence="5 6">
    <name type="scientific">Lachnospira intestinalis</name>
    <dbReference type="NCBI Taxonomy" id="3133158"/>
    <lineage>
        <taxon>Bacteria</taxon>
        <taxon>Bacillati</taxon>
        <taxon>Bacillota</taxon>
        <taxon>Clostridia</taxon>
        <taxon>Lachnospirales</taxon>
        <taxon>Lachnospiraceae</taxon>
        <taxon>Lachnospira</taxon>
    </lineage>
</organism>
<dbReference type="PANTHER" id="PTHR42832">
    <property type="entry name" value="AMINO ACID AMINOTRANSFERASE"/>
    <property type="match status" value="1"/>
</dbReference>
<gene>
    <name evidence="5" type="ORF">WMO37_01825</name>
</gene>
<dbReference type="InterPro" id="IPR015422">
    <property type="entry name" value="PyrdxlP-dep_Trfase_small"/>
</dbReference>
<dbReference type="InterPro" id="IPR015424">
    <property type="entry name" value="PyrdxlP-dep_Trfase"/>
</dbReference>
<evidence type="ECO:0000256" key="3">
    <source>
        <dbReference type="ARBA" id="ARBA00022679"/>
    </source>
</evidence>
<dbReference type="Gene3D" id="3.90.1150.10">
    <property type="entry name" value="Aspartate Aminotransferase, domain 1"/>
    <property type="match status" value="1"/>
</dbReference>
<evidence type="ECO:0000259" key="4">
    <source>
        <dbReference type="Pfam" id="PF00155"/>
    </source>
</evidence>
<feature type="domain" description="Aminotransferase class I/classII large" evidence="4">
    <location>
        <begin position="33"/>
        <end position="382"/>
    </location>
</feature>
<sequence>MEFQFSKRAESFQPNIFNILNEKRQALIESGKKIYNMSVGTPDFPPAQHVLDVVSEAAKNPEEYKYSLGDTGELLSAVEGWYQNRYGVTLQDDEILSLAGSQEGFAHVALTLCDPGDVVLVPNPGYPVFEAGPFLNDAKIAYYELDKTNHYAPALDKIPEELAKKAKMMVVSYPLNPTCTCIEKADYEKIIAFAKKYNIAIIHDNAYSEIEYDGRTGFSFLSVPGAKEVGIEFNSLSKTYNLTGIRISFALGNKELIQKFKTVRSQFDYGTSFIVQKAAVAALTGPQDGVRKQCAAYEERRDALCGGLNGIGWQVPYSEGTMFVWAPLPKGYTSSEKFCMDLLENTGVLCTPGSAFGSEGEGHVRFALVLPPEEIKKAVEAVGAWL</sequence>
<keyword evidence="2 5" id="KW-0032">Aminotransferase</keyword>
<evidence type="ECO:0000313" key="6">
    <source>
        <dbReference type="Proteomes" id="UP001546774"/>
    </source>
</evidence>
<dbReference type="CDD" id="cd00609">
    <property type="entry name" value="AAT_like"/>
    <property type="match status" value="1"/>
</dbReference>
<dbReference type="Proteomes" id="UP001546774">
    <property type="component" value="Unassembled WGS sequence"/>
</dbReference>